<feature type="transmembrane region" description="Helical" evidence="8">
    <location>
        <begin position="29"/>
        <end position="50"/>
    </location>
</feature>
<protein>
    <recommendedName>
        <fullName evidence="11">Membrane transporter</fullName>
    </recommendedName>
</protein>
<dbReference type="InterPro" id="IPR037185">
    <property type="entry name" value="EmrE-like"/>
</dbReference>
<dbReference type="EMBL" id="AYZH01000008">
    <property type="protein sequence ID" value="KRN02316.1"/>
    <property type="molecule type" value="Genomic_DNA"/>
</dbReference>
<dbReference type="Pfam" id="PF00893">
    <property type="entry name" value="Multi_Drug_Res"/>
    <property type="match status" value="1"/>
</dbReference>
<evidence type="ECO:0000256" key="8">
    <source>
        <dbReference type="SAM" id="Phobius"/>
    </source>
</evidence>
<sequence>MPYIYLGAAIFGELIGTNLLKAATGFTRLIPGMGAMVAYGLCFYFLSLAMKSIDLNIAYAIWAGIGIVITTVISLTIWHEPINLASIVGMGLVVVGVVVLNLYGPSH</sequence>
<keyword evidence="6 8" id="KW-0472">Membrane</keyword>
<comment type="similarity">
    <text evidence="7">Belongs to the drug/metabolite transporter (DMT) superfamily. Small multidrug resistance (SMR) (TC 2.A.7.1) family.</text>
</comment>
<comment type="subcellular location">
    <subcellularLocation>
        <location evidence="1 7">Cell membrane</location>
        <topology evidence="1 7">Multi-pass membrane protein</topology>
    </subcellularLocation>
</comment>
<keyword evidence="4 7" id="KW-0812">Transmembrane</keyword>
<dbReference type="FunFam" id="1.10.3730.20:FF:000001">
    <property type="entry name" value="Quaternary ammonium compound resistance transporter SugE"/>
    <property type="match status" value="1"/>
</dbReference>
<feature type="transmembrane region" description="Helical" evidence="8">
    <location>
        <begin position="57"/>
        <end position="78"/>
    </location>
</feature>
<dbReference type="InterPro" id="IPR000390">
    <property type="entry name" value="Small_drug/metabolite_transptr"/>
</dbReference>
<dbReference type="RefSeq" id="WP_061776339.1">
    <property type="nucleotide sequence ID" value="NZ_AYZH01000008.1"/>
</dbReference>
<evidence type="ECO:0000256" key="4">
    <source>
        <dbReference type="ARBA" id="ARBA00022692"/>
    </source>
</evidence>
<dbReference type="Proteomes" id="UP000051589">
    <property type="component" value="Unassembled WGS sequence"/>
</dbReference>
<accession>A0A0R2DPS9</accession>
<evidence type="ECO:0000256" key="5">
    <source>
        <dbReference type="ARBA" id="ARBA00022989"/>
    </source>
</evidence>
<evidence type="ECO:0000256" key="7">
    <source>
        <dbReference type="RuleBase" id="RU003942"/>
    </source>
</evidence>
<evidence type="ECO:0000313" key="10">
    <source>
        <dbReference type="Proteomes" id="UP000051589"/>
    </source>
</evidence>
<dbReference type="PANTHER" id="PTHR30561:SF1">
    <property type="entry name" value="MULTIDRUG TRANSPORTER EMRE"/>
    <property type="match status" value="1"/>
</dbReference>
<dbReference type="AlphaFoldDB" id="A0A0R2DPS9"/>
<keyword evidence="2" id="KW-0813">Transport</keyword>
<dbReference type="SUPFAM" id="SSF103481">
    <property type="entry name" value="Multidrug resistance efflux transporter EmrE"/>
    <property type="match status" value="1"/>
</dbReference>
<evidence type="ECO:0000256" key="2">
    <source>
        <dbReference type="ARBA" id="ARBA00022448"/>
    </source>
</evidence>
<dbReference type="STRING" id="1423803.FD13_GL001996"/>
<organism evidence="9 10">
    <name type="scientific">Levilactobacillus senmaizukei DSM 21775 = NBRC 103853</name>
    <dbReference type="NCBI Taxonomy" id="1423803"/>
    <lineage>
        <taxon>Bacteria</taxon>
        <taxon>Bacillati</taxon>
        <taxon>Bacillota</taxon>
        <taxon>Bacilli</taxon>
        <taxon>Lactobacillales</taxon>
        <taxon>Lactobacillaceae</taxon>
        <taxon>Levilactobacillus</taxon>
    </lineage>
</organism>
<keyword evidence="3" id="KW-1003">Cell membrane</keyword>
<feature type="transmembrane region" description="Helical" evidence="8">
    <location>
        <begin position="84"/>
        <end position="103"/>
    </location>
</feature>
<evidence type="ECO:0000256" key="1">
    <source>
        <dbReference type="ARBA" id="ARBA00004651"/>
    </source>
</evidence>
<gene>
    <name evidence="9" type="ORF">FD13_GL001996</name>
</gene>
<dbReference type="OrthoDB" id="21828at2"/>
<dbReference type="PANTHER" id="PTHR30561">
    <property type="entry name" value="SMR FAMILY PROTON-DEPENDENT DRUG EFFLUX TRANSPORTER SUGE"/>
    <property type="match status" value="1"/>
</dbReference>
<dbReference type="InterPro" id="IPR045324">
    <property type="entry name" value="Small_multidrug_res"/>
</dbReference>
<evidence type="ECO:0000313" key="9">
    <source>
        <dbReference type="EMBL" id="KRN02316.1"/>
    </source>
</evidence>
<reference evidence="9 10" key="1">
    <citation type="journal article" date="2015" name="Genome Announc.">
        <title>Expanding the biotechnology potential of lactobacilli through comparative genomics of 213 strains and associated genera.</title>
        <authorList>
            <person name="Sun Z."/>
            <person name="Harris H.M."/>
            <person name="McCann A."/>
            <person name="Guo C."/>
            <person name="Argimon S."/>
            <person name="Zhang W."/>
            <person name="Yang X."/>
            <person name="Jeffery I.B."/>
            <person name="Cooney J.C."/>
            <person name="Kagawa T.F."/>
            <person name="Liu W."/>
            <person name="Song Y."/>
            <person name="Salvetti E."/>
            <person name="Wrobel A."/>
            <person name="Rasinkangas P."/>
            <person name="Parkhill J."/>
            <person name="Rea M.C."/>
            <person name="O'Sullivan O."/>
            <person name="Ritari J."/>
            <person name="Douillard F.P."/>
            <person name="Paul Ross R."/>
            <person name="Yang R."/>
            <person name="Briner A.E."/>
            <person name="Felis G.E."/>
            <person name="de Vos W.M."/>
            <person name="Barrangou R."/>
            <person name="Klaenhammer T.R."/>
            <person name="Caufield P.W."/>
            <person name="Cui Y."/>
            <person name="Zhang H."/>
            <person name="O'Toole P.W."/>
        </authorList>
    </citation>
    <scope>NUCLEOTIDE SEQUENCE [LARGE SCALE GENOMIC DNA]</scope>
    <source>
        <strain evidence="9 10">DSM 21775</strain>
    </source>
</reference>
<dbReference type="GO" id="GO:0022857">
    <property type="term" value="F:transmembrane transporter activity"/>
    <property type="evidence" value="ECO:0007669"/>
    <property type="project" value="InterPro"/>
</dbReference>
<dbReference type="PATRIC" id="fig|1423803.3.peg.2055"/>
<keyword evidence="5 8" id="KW-1133">Transmembrane helix</keyword>
<name>A0A0R2DPS9_9LACO</name>
<evidence type="ECO:0008006" key="11">
    <source>
        <dbReference type="Google" id="ProtNLM"/>
    </source>
</evidence>
<keyword evidence="10" id="KW-1185">Reference proteome</keyword>
<evidence type="ECO:0000256" key="3">
    <source>
        <dbReference type="ARBA" id="ARBA00022475"/>
    </source>
</evidence>
<dbReference type="GO" id="GO:0005886">
    <property type="term" value="C:plasma membrane"/>
    <property type="evidence" value="ECO:0007669"/>
    <property type="project" value="UniProtKB-SubCell"/>
</dbReference>
<comment type="caution">
    <text evidence="9">The sequence shown here is derived from an EMBL/GenBank/DDBJ whole genome shotgun (WGS) entry which is preliminary data.</text>
</comment>
<dbReference type="Gene3D" id="1.10.3730.20">
    <property type="match status" value="1"/>
</dbReference>
<proteinExistence type="inferred from homology"/>
<evidence type="ECO:0000256" key="6">
    <source>
        <dbReference type="ARBA" id="ARBA00023136"/>
    </source>
</evidence>